<feature type="region of interest" description="Disordered" evidence="7">
    <location>
        <begin position="1"/>
        <end position="31"/>
    </location>
</feature>
<sequence length="933" mass="101378">MESSLTSHLLSPPSSSATSSTSSSSSKYTNSKPTLTQRFLRPISLYPKTILLLYFILACACLAWPTRNFTPNTDSSFVAPTDSMSGDAEDRYSELYGGEGGIDMVVLLKSKNTSSPITASHPAATFVSALTNYSNTLSSSCARPSTILDYYTLSKDYSTIASSLVNSDSTATIVSINYVCDLKSDYVLNMRDFVNGEISWGENYEDLEKQFGEEVDAGITGVELFQYDILDGVEEDLSRMDTTILPLALLTLAFVLGSVPIMIIPITNILLTIIFAFAIMCPFALSTQVVSFTPSVMMSLVIAMSVDYSLFLLSRVQDEVAAGRTTEAAVENMVEHAGHTIVASGSTLCVCFAGMLFFPMEMLRSVGVGATVSILTALLVNLTLTPAFLYTAAGEYCLRPKGWAAKVCCAEDGSSRGVGSMLKKEERRMEEMGEMGIKDESGSLIGREARYKQLDEKLMYESLWYRLCRRLLDRRIGVPVLMVFIGLMMPVILNFTKLKTSIGFDLLLPESSPSLQTFDDMGTLFGAGTLSPYKVMFDATGLTNETIIEEAEDLRLGKVGTNETFTVMHEVINKLQGLPATNGPQYFNGIAQAGGLSVSYKEYVEAHAFSSRCGPDGSLGADSVACQFIISQEGLTPEMIEAANSLYLLSSTANDNLESASATYATTILNVDPFSNDGTDWLVSARDIVADLEASGSLMGIKVYFVDGAGIEYDAVTQVYDVFPVLITATLATVFVLMGVFFRSVVVPIRSVVSIALTLMFVFGLTVLIYQDGIFDPLGLACMSKTGEISWLPPVMTFSIVVGLGLDYDVFLISRVLEFREEGYSDDSAVLAGVWKTGSVITCAGIIMALAFAGLLMSEELLLNQTAFILVVSVLIDTFVVRTVLVPILLGVTRSQSWWPRSLPEIRVDLEQRRKEKEVRRGEGEESAVLVSA</sequence>
<feature type="transmembrane region" description="Helical" evidence="8">
    <location>
        <begin position="337"/>
        <end position="358"/>
    </location>
</feature>
<feature type="compositionally biased region" description="Low complexity" evidence="7">
    <location>
        <begin position="1"/>
        <end position="26"/>
    </location>
</feature>
<feature type="transmembrane region" description="Helical" evidence="8">
    <location>
        <begin position="722"/>
        <end position="742"/>
    </location>
</feature>
<keyword evidence="11" id="KW-1185">Reference proteome</keyword>
<feature type="transmembrane region" description="Helical" evidence="8">
    <location>
        <begin position="791"/>
        <end position="813"/>
    </location>
</feature>
<dbReference type="GO" id="GO:0005886">
    <property type="term" value="C:plasma membrane"/>
    <property type="evidence" value="ECO:0007669"/>
    <property type="project" value="UniProtKB-SubCell"/>
</dbReference>
<feature type="transmembrane region" description="Helical" evidence="8">
    <location>
        <begin position="370"/>
        <end position="393"/>
    </location>
</feature>
<evidence type="ECO:0000256" key="2">
    <source>
        <dbReference type="ARBA" id="ARBA00010157"/>
    </source>
</evidence>
<dbReference type="Pfam" id="PF03176">
    <property type="entry name" value="MMPL"/>
    <property type="match status" value="2"/>
</dbReference>
<keyword evidence="5 8" id="KW-1133">Transmembrane helix</keyword>
<evidence type="ECO:0000256" key="4">
    <source>
        <dbReference type="ARBA" id="ARBA00022692"/>
    </source>
</evidence>
<gene>
    <name evidence="10" type="ORF">TrCOL_g3404</name>
</gene>
<dbReference type="InterPro" id="IPR004869">
    <property type="entry name" value="MMPL_dom"/>
</dbReference>
<organism evidence="10 11">
    <name type="scientific">Triparma columacea</name>
    <dbReference type="NCBI Taxonomy" id="722753"/>
    <lineage>
        <taxon>Eukaryota</taxon>
        <taxon>Sar</taxon>
        <taxon>Stramenopiles</taxon>
        <taxon>Ochrophyta</taxon>
        <taxon>Bolidophyceae</taxon>
        <taxon>Parmales</taxon>
        <taxon>Triparmaceae</taxon>
        <taxon>Triparma</taxon>
    </lineage>
</organism>
<feature type="transmembrane region" description="Helical" evidence="8">
    <location>
        <begin position="45"/>
        <end position="65"/>
    </location>
</feature>
<evidence type="ECO:0000313" key="11">
    <source>
        <dbReference type="Proteomes" id="UP001165065"/>
    </source>
</evidence>
<evidence type="ECO:0000256" key="5">
    <source>
        <dbReference type="ARBA" id="ARBA00022989"/>
    </source>
</evidence>
<comment type="subcellular location">
    <subcellularLocation>
        <location evidence="1">Cell membrane</location>
        <topology evidence="1">Multi-pass membrane protein</topology>
    </subcellularLocation>
</comment>
<feature type="transmembrane region" description="Helical" evidence="8">
    <location>
        <begin position="749"/>
        <end position="771"/>
    </location>
</feature>
<evidence type="ECO:0000256" key="1">
    <source>
        <dbReference type="ARBA" id="ARBA00004651"/>
    </source>
</evidence>
<evidence type="ECO:0000313" key="10">
    <source>
        <dbReference type="EMBL" id="GMI39081.1"/>
    </source>
</evidence>
<dbReference type="PANTHER" id="PTHR33406">
    <property type="entry name" value="MEMBRANE PROTEIN MJ1562-RELATED"/>
    <property type="match status" value="1"/>
</dbReference>
<feature type="transmembrane region" description="Helical" evidence="8">
    <location>
        <begin position="270"/>
        <end position="290"/>
    </location>
</feature>
<dbReference type="PANTHER" id="PTHR33406:SF6">
    <property type="entry name" value="MEMBRANE PROTEIN YDGH-RELATED"/>
    <property type="match status" value="1"/>
</dbReference>
<protein>
    <recommendedName>
        <fullName evidence="9">SSD domain-containing protein</fullName>
    </recommendedName>
</protein>
<feature type="transmembrane region" description="Helical" evidence="8">
    <location>
        <begin position="868"/>
        <end position="892"/>
    </location>
</feature>
<keyword evidence="6 8" id="KW-0472">Membrane</keyword>
<evidence type="ECO:0000256" key="3">
    <source>
        <dbReference type="ARBA" id="ARBA00022475"/>
    </source>
</evidence>
<evidence type="ECO:0000256" key="6">
    <source>
        <dbReference type="ARBA" id="ARBA00023136"/>
    </source>
</evidence>
<dbReference type="OrthoDB" id="438641at2759"/>
<dbReference type="SUPFAM" id="SSF82866">
    <property type="entry name" value="Multidrug efflux transporter AcrB transmembrane domain"/>
    <property type="match status" value="2"/>
</dbReference>
<dbReference type="Gene3D" id="1.20.1640.10">
    <property type="entry name" value="Multidrug efflux transporter AcrB transmembrane domain"/>
    <property type="match status" value="2"/>
</dbReference>
<keyword evidence="3" id="KW-1003">Cell membrane</keyword>
<feature type="transmembrane region" description="Helical" evidence="8">
    <location>
        <begin position="244"/>
        <end position="263"/>
    </location>
</feature>
<dbReference type="EMBL" id="BRYA01000097">
    <property type="protein sequence ID" value="GMI39081.1"/>
    <property type="molecule type" value="Genomic_DNA"/>
</dbReference>
<evidence type="ECO:0000259" key="9">
    <source>
        <dbReference type="PROSITE" id="PS50156"/>
    </source>
</evidence>
<dbReference type="AlphaFoldDB" id="A0A9W7GBD4"/>
<dbReference type="Proteomes" id="UP001165065">
    <property type="component" value="Unassembled WGS sequence"/>
</dbReference>
<feature type="transmembrane region" description="Helical" evidence="8">
    <location>
        <begin position="476"/>
        <end position="495"/>
    </location>
</feature>
<comment type="caution">
    <text evidence="10">The sequence shown here is derived from an EMBL/GenBank/DDBJ whole genome shotgun (WGS) entry which is preliminary data.</text>
</comment>
<reference evidence="11" key="1">
    <citation type="journal article" date="2023" name="Commun. Biol.">
        <title>Genome analysis of Parmales, the sister group of diatoms, reveals the evolutionary specialization of diatoms from phago-mixotrophs to photoautotrophs.</title>
        <authorList>
            <person name="Ban H."/>
            <person name="Sato S."/>
            <person name="Yoshikawa S."/>
            <person name="Yamada K."/>
            <person name="Nakamura Y."/>
            <person name="Ichinomiya M."/>
            <person name="Sato N."/>
            <person name="Blanc-Mathieu R."/>
            <person name="Endo H."/>
            <person name="Kuwata A."/>
            <person name="Ogata H."/>
        </authorList>
    </citation>
    <scope>NUCLEOTIDE SEQUENCE [LARGE SCALE GENOMIC DNA]</scope>
</reference>
<evidence type="ECO:0000256" key="8">
    <source>
        <dbReference type="SAM" id="Phobius"/>
    </source>
</evidence>
<dbReference type="PROSITE" id="PS50156">
    <property type="entry name" value="SSD"/>
    <property type="match status" value="1"/>
</dbReference>
<dbReference type="InterPro" id="IPR050545">
    <property type="entry name" value="Mycobact_MmpL"/>
</dbReference>
<evidence type="ECO:0000256" key="7">
    <source>
        <dbReference type="SAM" id="MobiDB-lite"/>
    </source>
</evidence>
<comment type="similarity">
    <text evidence="2">Belongs to the resistance-nodulation-cell division (RND) (TC 2.A.6) family. MmpL subfamily.</text>
</comment>
<accession>A0A9W7GBD4</accession>
<keyword evidence="4 8" id="KW-0812">Transmembrane</keyword>
<proteinExistence type="inferred from homology"/>
<feature type="domain" description="SSD" evidence="9">
    <location>
        <begin position="261"/>
        <end position="391"/>
    </location>
</feature>
<dbReference type="InterPro" id="IPR000731">
    <property type="entry name" value="SSD"/>
</dbReference>
<name>A0A9W7GBD4_9STRA</name>
<feature type="transmembrane region" description="Helical" evidence="8">
    <location>
        <begin position="834"/>
        <end position="856"/>
    </location>
</feature>